<dbReference type="Pfam" id="PF01478">
    <property type="entry name" value="Peptidase_A24"/>
    <property type="match status" value="1"/>
</dbReference>
<feature type="transmembrane region" description="Helical" evidence="2">
    <location>
        <begin position="122"/>
        <end position="142"/>
    </location>
</feature>
<feature type="transmembrane region" description="Helical" evidence="2">
    <location>
        <begin position="74"/>
        <end position="94"/>
    </location>
</feature>
<dbReference type="EMBL" id="BMLQ01000001">
    <property type="protein sequence ID" value="GGO41409.1"/>
    <property type="molecule type" value="Genomic_DNA"/>
</dbReference>
<sequence>MPTILAEAAHDGNWLLLAAVLASLAVFSVCAVILTVTDLREHRLPNRWTGALAAGGAVTLGLACLVNDAGWSRFWSMLGGGVAYLGLILLLHLISRTGMGLGDVKLAGGLGLYAGWLGWDHLFGAIVLGFVAGGVVALALVLTRRATGSTHLPFGPAMLLGTAAALLF</sequence>
<dbReference type="PANTHER" id="PTHR30487">
    <property type="entry name" value="TYPE 4 PREPILIN-LIKE PROTEINS LEADER PEPTIDE-PROCESSING ENZYME"/>
    <property type="match status" value="1"/>
</dbReference>
<dbReference type="InterPro" id="IPR050882">
    <property type="entry name" value="Prepilin_peptidase/N-MTase"/>
</dbReference>
<gene>
    <name evidence="4" type="ORF">GCM10010977_05330</name>
</gene>
<dbReference type="PANTHER" id="PTHR30487:SF0">
    <property type="entry name" value="PREPILIN LEADER PEPTIDASE_N-METHYLTRANSFERASE-RELATED"/>
    <property type="match status" value="1"/>
</dbReference>
<feature type="domain" description="Prepilin type IV endopeptidase peptidase" evidence="3">
    <location>
        <begin position="26"/>
        <end position="138"/>
    </location>
</feature>
<dbReference type="Gene3D" id="1.20.120.1220">
    <property type="match status" value="1"/>
</dbReference>
<evidence type="ECO:0000256" key="2">
    <source>
        <dbReference type="SAM" id="Phobius"/>
    </source>
</evidence>
<comment type="caution">
    <text evidence="4">The sequence shown here is derived from an EMBL/GenBank/DDBJ whole genome shotgun (WGS) entry which is preliminary data.</text>
</comment>
<dbReference type="RefSeq" id="WP_188803864.1">
    <property type="nucleotide sequence ID" value="NZ_BAAAOU010000003.1"/>
</dbReference>
<dbReference type="Proteomes" id="UP000642509">
    <property type="component" value="Unassembled WGS sequence"/>
</dbReference>
<reference evidence="5" key="1">
    <citation type="journal article" date="2019" name="Int. J. Syst. Evol. Microbiol.">
        <title>The Global Catalogue of Microorganisms (GCM) 10K type strain sequencing project: providing services to taxonomists for standard genome sequencing and annotation.</title>
        <authorList>
            <consortium name="The Broad Institute Genomics Platform"/>
            <consortium name="The Broad Institute Genome Sequencing Center for Infectious Disease"/>
            <person name="Wu L."/>
            <person name="Ma J."/>
        </authorList>
    </citation>
    <scope>NUCLEOTIDE SEQUENCE [LARGE SCALE GENOMIC DNA]</scope>
    <source>
        <strain evidence="5">CGMCC 1.7064</strain>
    </source>
</reference>
<keyword evidence="5" id="KW-1185">Reference proteome</keyword>
<keyword evidence="2" id="KW-0472">Membrane</keyword>
<comment type="similarity">
    <text evidence="1">Belongs to the peptidase A24 family.</text>
</comment>
<evidence type="ECO:0000259" key="3">
    <source>
        <dbReference type="Pfam" id="PF01478"/>
    </source>
</evidence>
<evidence type="ECO:0000313" key="5">
    <source>
        <dbReference type="Proteomes" id="UP000642509"/>
    </source>
</evidence>
<keyword evidence="2" id="KW-0812">Transmembrane</keyword>
<proteinExistence type="inferred from homology"/>
<name>A0ABQ2LP84_9MICC</name>
<feature type="transmembrane region" description="Helical" evidence="2">
    <location>
        <begin position="12"/>
        <end position="36"/>
    </location>
</feature>
<evidence type="ECO:0000313" key="4">
    <source>
        <dbReference type="EMBL" id="GGO41409.1"/>
    </source>
</evidence>
<keyword evidence="2" id="KW-1133">Transmembrane helix</keyword>
<feature type="transmembrane region" description="Helical" evidence="2">
    <location>
        <begin position="48"/>
        <end position="67"/>
    </location>
</feature>
<accession>A0ABQ2LP84</accession>
<organism evidence="4 5">
    <name type="scientific">Citricoccus zhacaiensis</name>
    <dbReference type="NCBI Taxonomy" id="489142"/>
    <lineage>
        <taxon>Bacteria</taxon>
        <taxon>Bacillati</taxon>
        <taxon>Actinomycetota</taxon>
        <taxon>Actinomycetes</taxon>
        <taxon>Micrococcales</taxon>
        <taxon>Micrococcaceae</taxon>
        <taxon>Citricoccus</taxon>
    </lineage>
</organism>
<evidence type="ECO:0000256" key="1">
    <source>
        <dbReference type="ARBA" id="ARBA00005801"/>
    </source>
</evidence>
<protein>
    <recommendedName>
        <fullName evidence="3">Prepilin type IV endopeptidase peptidase domain-containing protein</fullName>
    </recommendedName>
</protein>
<dbReference type="InterPro" id="IPR000045">
    <property type="entry name" value="Prepilin_IV_endopep_pep"/>
</dbReference>